<evidence type="ECO:0000313" key="1">
    <source>
        <dbReference type="EMBL" id="TCU18783.1"/>
    </source>
</evidence>
<dbReference type="AlphaFoldDB" id="A0A4R3QB93"/>
<accession>A0A4R3QB93</accession>
<comment type="caution">
    <text evidence="1">The sequence shown here is derived from an EMBL/GenBank/DDBJ whole genome shotgun (WGS) entry which is preliminary data.</text>
</comment>
<reference evidence="1 2" key="1">
    <citation type="submission" date="2019-03" db="EMBL/GenBank/DDBJ databases">
        <title>Genomic Encyclopedia of Type Strains, Phase IV (KMG-V): Genome sequencing to study the core and pangenomes of soil and plant-associated prokaryotes.</title>
        <authorList>
            <person name="Whitman W."/>
        </authorList>
    </citation>
    <scope>NUCLEOTIDE SEQUENCE [LARGE SCALE GENOMIC DNA]</scope>
    <source>
        <strain evidence="1 2">Hc14</strain>
    </source>
</reference>
<dbReference type="EMBL" id="SMBH01000002">
    <property type="protein sequence ID" value="TCU18783.1"/>
    <property type="molecule type" value="Genomic_DNA"/>
</dbReference>
<sequence>MDGLREYTLAEFLTEQSTNFHSGLPLVHSTESANIWTMLKQERVAVTPCDTFTGENLAYFFHGRPAYRKFHKQPQDWELPFVLVLKSTCLLNIRRIFPFDSGAFHSARLPSYLSRFDETGYEVSSHAGAVDLLVDIFFGGDASYFHGKAKSREEVSRRNGLNIRYAQVLALCSLYNREQLEADDRTLAIEVQTDQDVSIKDNLLGAVLPRSYFDDSGLKKYFKERGVQVRQYDVYPINTEAYVSIVYEEVKAIYKKLGLING</sequence>
<proteinExistence type="predicted"/>
<name>A0A4R3QB93_RHISU</name>
<protein>
    <submittedName>
        <fullName evidence="1">Uncharacterized protein</fullName>
    </submittedName>
</protein>
<organism evidence="1 2">
    <name type="scientific">Rhizobium sullae</name>
    <name type="common">Rhizobium hedysari</name>
    <dbReference type="NCBI Taxonomy" id="50338"/>
    <lineage>
        <taxon>Bacteria</taxon>
        <taxon>Pseudomonadati</taxon>
        <taxon>Pseudomonadota</taxon>
        <taxon>Alphaproteobacteria</taxon>
        <taxon>Hyphomicrobiales</taxon>
        <taxon>Rhizobiaceae</taxon>
        <taxon>Rhizobium/Agrobacterium group</taxon>
        <taxon>Rhizobium</taxon>
    </lineage>
</organism>
<dbReference type="Proteomes" id="UP000294576">
    <property type="component" value="Unassembled WGS sequence"/>
</dbReference>
<gene>
    <name evidence="1" type="ORF">EV132_1028</name>
</gene>
<evidence type="ECO:0000313" key="2">
    <source>
        <dbReference type="Proteomes" id="UP000294576"/>
    </source>
</evidence>